<sequence length="345" mass="39330">MKEFLLSDERENCYHFVVSTSGINFTRFNKNPIMLLQHDRNQGVIGRWEKLRLDGSTLYGLPVFDDKHEPGKTVKEKVEAGFLRGASLGIEDLVFDTINGVRTVVSCTLVEVSIVDIPANENATVQLYYNDRPVENLSAYLQLSTNQNSMNEQELAQVLNVLGLPSGSTAQEIIKAIETLKSISPSEKEVKESLSLAYGEGIISESEKKFYECAFTGKPVELTMFLNERRTEKRVKQETEYNDFVSSHRENLGYFSAAFIQGPLKKLAMKDFESFKSVVEKIEPPLRPSQILEMGRKEQAVSQETAKPKCDWNLLDYRKNAPQELRNNPKLYEELLNKEYNNLNH</sequence>
<keyword evidence="2 6" id="KW-0645">Protease</keyword>
<reference evidence="6" key="1">
    <citation type="journal article" date="2021" name="Proc. Natl. Acad. Sci. U.S.A.">
        <title>A Catalog of Tens of Thousands of Viruses from Human Metagenomes Reveals Hidden Associations with Chronic Diseases.</title>
        <authorList>
            <person name="Tisza M.J."/>
            <person name="Buck C.B."/>
        </authorList>
    </citation>
    <scope>NUCLEOTIDE SEQUENCE</scope>
    <source>
        <strain evidence="6">CtuWX8</strain>
    </source>
</reference>
<evidence type="ECO:0000256" key="3">
    <source>
        <dbReference type="ARBA" id="ARBA00022801"/>
    </source>
</evidence>
<feature type="domain" description="Prohead serine protease" evidence="5">
    <location>
        <begin position="31"/>
        <end position="127"/>
    </location>
</feature>
<evidence type="ECO:0000259" key="5">
    <source>
        <dbReference type="Pfam" id="PF04586"/>
    </source>
</evidence>
<protein>
    <submittedName>
        <fullName evidence="6">Prohead serine protease</fullName>
    </submittedName>
</protein>
<name>A0A8S5R7S1_9VIRU</name>
<dbReference type="EMBL" id="BK015831">
    <property type="protein sequence ID" value="DAE27203.1"/>
    <property type="molecule type" value="Genomic_DNA"/>
</dbReference>
<accession>A0A8S5R7S1</accession>
<proteinExistence type="predicted"/>
<keyword evidence="4" id="KW-0118">Viral capsid assembly</keyword>
<evidence type="ECO:0000313" key="6">
    <source>
        <dbReference type="EMBL" id="DAE27203.1"/>
    </source>
</evidence>
<dbReference type="GO" id="GO:0006508">
    <property type="term" value="P:proteolysis"/>
    <property type="evidence" value="ECO:0007669"/>
    <property type="project" value="UniProtKB-KW"/>
</dbReference>
<evidence type="ECO:0000256" key="4">
    <source>
        <dbReference type="ARBA" id="ARBA00023045"/>
    </source>
</evidence>
<organism evidence="6">
    <name type="scientific">virus sp. ctuWX8</name>
    <dbReference type="NCBI Taxonomy" id="2826816"/>
    <lineage>
        <taxon>Viruses</taxon>
    </lineage>
</organism>
<dbReference type="Pfam" id="PF04586">
    <property type="entry name" value="Peptidase_S78"/>
    <property type="match status" value="1"/>
</dbReference>
<dbReference type="GO" id="GO:0046797">
    <property type="term" value="P:viral procapsid maturation"/>
    <property type="evidence" value="ECO:0007669"/>
    <property type="project" value="UniProtKB-KW"/>
</dbReference>
<dbReference type="InterPro" id="IPR054613">
    <property type="entry name" value="Peptidase_S78_dom"/>
</dbReference>
<keyword evidence="3" id="KW-0378">Hydrolase</keyword>
<evidence type="ECO:0000256" key="2">
    <source>
        <dbReference type="ARBA" id="ARBA00022670"/>
    </source>
</evidence>
<dbReference type="GO" id="GO:0008233">
    <property type="term" value="F:peptidase activity"/>
    <property type="evidence" value="ECO:0007669"/>
    <property type="project" value="UniProtKB-KW"/>
</dbReference>
<keyword evidence="4" id="KW-1273">Viral capsid maturation</keyword>
<keyword evidence="1" id="KW-1188">Viral release from host cell</keyword>
<evidence type="ECO:0000256" key="1">
    <source>
        <dbReference type="ARBA" id="ARBA00022612"/>
    </source>
</evidence>